<dbReference type="EMBL" id="KZ679680">
    <property type="protein sequence ID" value="PTB55190.1"/>
    <property type="molecule type" value="Genomic_DNA"/>
</dbReference>
<sequence>MADKCNIERRDRPAVGPGDRFYRHELLSQEWLPAFYDFNLVVGFTTRSKRGDRAKWKRTKAGCLQIRTQARGSFFLFLSTVPLFLRGRG</sequence>
<proteinExistence type="predicted"/>
<dbReference type="RefSeq" id="XP_024774867.1">
    <property type="nucleotide sequence ID" value="XM_024915176.1"/>
</dbReference>
<name>A0A2T4ADM9_TRIHA</name>
<dbReference type="GeneID" id="36623743"/>
<keyword evidence="2" id="KW-1185">Reference proteome</keyword>
<dbReference type="Proteomes" id="UP000241690">
    <property type="component" value="Unassembled WGS sequence"/>
</dbReference>
<evidence type="ECO:0000313" key="2">
    <source>
        <dbReference type="Proteomes" id="UP000241690"/>
    </source>
</evidence>
<protein>
    <submittedName>
        <fullName evidence="1">Uncharacterized protein</fullName>
    </submittedName>
</protein>
<organism evidence="1 2">
    <name type="scientific">Trichoderma harzianum CBS 226.95</name>
    <dbReference type="NCBI Taxonomy" id="983964"/>
    <lineage>
        <taxon>Eukaryota</taxon>
        <taxon>Fungi</taxon>
        <taxon>Dikarya</taxon>
        <taxon>Ascomycota</taxon>
        <taxon>Pezizomycotina</taxon>
        <taxon>Sordariomycetes</taxon>
        <taxon>Hypocreomycetidae</taxon>
        <taxon>Hypocreales</taxon>
        <taxon>Hypocreaceae</taxon>
        <taxon>Trichoderma</taxon>
    </lineage>
</organism>
<gene>
    <name evidence="1" type="ORF">M431DRAFT_438756</name>
</gene>
<accession>A0A2T4ADM9</accession>
<reference evidence="1 2" key="1">
    <citation type="submission" date="2016-07" db="EMBL/GenBank/DDBJ databases">
        <title>Multiple horizontal gene transfer events from other fungi enriched the ability of initially mycotrophic Trichoderma (Ascomycota) to feed on dead plant biomass.</title>
        <authorList>
            <consortium name="DOE Joint Genome Institute"/>
            <person name="Aerts A."/>
            <person name="Atanasova L."/>
            <person name="Chenthamara K."/>
            <person name="Zhang J."/>
            <person name="Grujic M."/>
            <person name="Henrissat B."/>
            <person name="Kuo A."/>
            <person name="Salamov A."/>
            <person name="Lipzen A."/>
            <person name="Labutti K."/>
            <person name="Barry K."/>
            <person name="Miao Y."/>
            <person name="Rahimi M.J."/>
            <person name="Shen Q."/>
            <person name="Grigoriev I.V."/>
            <person name="Kubicek C.P."/>
            <person name="Druzhinina I.S."/>
        </authorList>
    </citation>
    <scope>NUCLEOTIDE SEQUENCE [LARGE SCALE GENOMIC DNA]</scope>
    <source>
        <strain evidence="1 2">CBS 226.95</strain>
    </source>
</reference>
<dbReference type="AlphaFoldDB" id="A0A2T4ADM9"/>
<evidence type="ECO:0000313" key="1">
    <source>
        <dbReference type="EMBL" id="PTB55190.1"/>
    </source>
</evidence>